<evidence type="ECO:0000256" key="2">
    <source>
        <dbReference type="ARBA" id="ARBA00022723"/>
    </source>
</evidence>
<keyword evidence="3" id="KW-0863">Zinc-finger</keyword>
<dbReference type="InterPro" id="IPR003604">
    <property type="entry name" value="Matrin/U1-like-C_Znf_C2H2"/>
</dbReference>
<protein>
    <submittedName>
        <fullName evidence="8">WW domain-binding protein 4</fullName>
    </submittedName>
</protein>
<dbReference type="FunCoup" id="A0A7J7DY63">
    <property type="interactions" value="2812"/>
</dbReference>
<keyword evidence="5" id="KW-0539">Nucleus</keyword>
<dbReference type="PANTHER" id="PTHR13173:SF10">
    <property type="entry name" value="WW DOMAIN-BINDING PROTEIN 4"/>
    <property type="match status" value="1"/>
</dbReference>
<keyword evidence="4" id="KW-0862">Zinc</keyword>
<evidence type="ECO:0000256" key="1">
    <source>
        <dbReference type="ARBA" id="ARBA00004123"/>
    </source>
</evidence>
<feature type="compositionally biased region" description="Basic and acidic residues" evidence="6">
    <location>
        <begin position="30"/>
        <end position="40"/>
    </location>
</feature>
<comment type="caution">
    <text evidence="8">The sequence shown here is derived from an EMBL/GenBank/DDBJ whole genome shotgun (WGS) entry which is preliminary data.</text>
</comment>
<evidence type="ECO:0000256" key="5">
    <source>
        <dbReference type="ARBA" id="ARBA00023242"/>
    </source>
</evidence>
<dbReference type="EMBL" id="JAAARO010000002">
    <property type="protein sequence ID" value="KAF5751219.1"/>
    <property type="molecule type" value="Genomic_DNA"/>
</dbReference>
<comment type="subcellular location">
    <subcellularLocation>
        <location evidence="1">Nucleus</location>
    </subcellularLocation>
</comment>
<feature type="compositionally biased region" description="Polar residues" evidence="6">
    <location>
        <begin position="161"/>
        <end position="172"/>
    </location>
</feature>
<organism evidence="8 9">
    <name type="scientific">Tripterygium wilfordii</name>
    <name type="common">Thunder God vine</name>
    <dbReference type="NCBI Taxonomy" id="458696"/>
    <lineage>
        <taxon>Eukaryota</taxon>
        <taxon>Viridiplantae</taxon>
        <taxon>Streptophyta</taxon>
        <taxon>Embryophyta</taxon>
        <taxon>Tracheophyta</taxon>
        <taxon>Spermatophyta</taxon>
        <taxon>Magnoliopsida</taxon>
        <taxon>eudicotyledons</taxon>
        <taxon>Gunneridae</taxon>
        <taxon>Pentapetalae</taxon>
        <taxon>rosids</taxon>
        <taxon>fabids</taxon>
        <taxon>Celastrales</taxon>
        <taxon>Celastraceae</taxon>
        <taxon>Tripterygium</taxon>
    </lineage>
</organism>
<name>A0A7J7DY63_TRIWF</name>
<dbReference type="InterPro" id="IPR041591">
    <property type="entry name" value="OCRE"/>
</dbReference>
<keyword evidence="9" id="KW-1185">Reference proteome</keyword>
<dbReference type="SMART" id="SM00451">
    <property type="entry name" value="ZnF_U1"/>
    <property type="match status" value="1"/>
</dbReference>
<keyword evidence="2" id="KW-0479">Metal-binding</keyword>
<dbReference type="GO" id="GO:0008270">
    <property type="term" value="F:zinc ion binding"/>
    <property type="evidence" value="ECO:0007669"/>
    <property type="project" value="UniProtKB-KW"/>
</dbReference>
<accession>A0A7J7DY63</accession>
<dbReference type="PROSITE" id="PS50171">
    <property type="entry name" value="ZF_MATRIN"/>
    <property type="match status" value="1"/>
</dbReference>
<feature type="domain" description="Matrin-type" evidence="7">
    <location>
        <begin position="11"/>
        <end position="42"/>
    </location>
</feature>
<dbReference type="OrthoDB" id="191651at2759"/>
<dbReference type="InParanoid" id="A0A7J7DY63"/>
<dbReference type="SUPFAM" id="SSF57667">
    <property type="entry name" value="beta-beta-alpha zinc fingers"/>
    <property type="match status" value="1"/>
</dbReference>
<proteinExistence type="predicted"/>
<evidence type="ECO:0000313" key="8">
    <source>
        <dbReference type="EMBL" id="KAF5751219.1"/>
    </source>
</evidence>
<evidence type="ECO:0000256" key="6">
    <source>
        <dbReference type="SAM" id="MobiDB-lite"/>
    </source>
</evidence>
<dbReference type="Proteomes" id="UP000593562">
    <property type="component" value="Unassembled WGS sequence"/>
</dbReference>
<dbReference type="Pfam" id="PF06220">
    <property type="entry name" value="zf-U1"/>
    <property type="match status" value="1"/>
</dbReference>
<feature type="compositionally biased region" description="Low complexity" evidence="6">
    <location>
        <begin position="173"/>
        <end position="190"/>
    </location>
</feature>
<feature type="region of interest" description="Disordered" evidence="6">
    <location>
        <begin position="153"/>
        <end position="190"/>
    </location>
</feature>
<dbReference type="InterPro" id="IPR000690">
    <property type="entry name" value="Matrin/U1-C_Znf_C2H2"/>
</dbReference>
<dbReference type="InterPro" id="IPR013085">
    <property type="entry name" value="U1-CZ_Znf_C2H2"/>
</dbReference>
<reference evidence="8 9" key="1">
    <citation type="journal article" date="2020" name="Nat. Commun.">
        <title>Genome of Tripterygium wilfordii and identification of cytochrome P450 involved in triptolide biosynthesis.</title>
        <authorList>
            <person name="Tu L."/>
            <person name="Su P."/>
            <person name="Zhang Z."/>
            <person name="Gao L."/>
            <person name="Wang J."/>
            <person name="Hu T."/>
            <person name="Zhou J."/>
            <person name="Zhang Y."/>
            <person name="Zhao Y."/>
            <person name="Liu Y."/>
            <person name="Song Y."/>
            <person name="Tong Y."/>
            <person name="Lu Y."/>
            <person name="Yang J."/>
            <person name="Xu C."/>
            <person name="Jia M."/>
            <person name="Peters R.J."/>
            <person name="Huang L."/>
            <person name="Gao W."/>
        </authorList>
    </citation>
    <scope>NUCLEOTIDE SEQUENCE [LARGE SCALE GENOMIC DNA]</scope>
    <source>
        <strain evidence="9">cv. XIE 37</strain>
        <tissue evidence="8">Leaf</tissue>
    </source>
</reference>
<dbReference type="GO" id="GO:0000398">
    <property type="term" value="P:mRNA splicing, via spliceosome"/>
    <property type="evidence" value="ECO:0007669"/>
    <property type="project" value="InterPro"/>
</dbReference>
<dbReference type="AlphaFoldDB" id="A0A7J7DY63"/>
<gene>
    <name evidence="8" type="ORF">HS088_TW02G00229</name>
</gene>
<dbReference type="GO" id="GO:0003723">
    <property type="term" value="F:RNA binding"/>
    <property type="evidence" value="ECO:0007669"/>
    <property type="project" value="TreeGrafter"/>
</dbReference>
<evidence type="ECO:0000256" key="4">
    <source>
        <dbReference type="ARBA" id="ARBA00022833"/>
    </source>
</evidence>
<dbReference type="GO" id="GO:0071011">
    <property type="term" value="C:precatalytic spliceosome"/>
    <property type="evidence" value="ECO:0007669"/>
    <property type="project" value="TreeGrafter"/>
</dbReference>
<feature type="compositionally biased region" description="Basic and acidic residues" evidence="6">
    <location>
        <begin position="47"/>
        <end position="58"/>
    </location>
</feature>
<evidence type="ECO:0000259" key="7">
    <source>
        <dbReference type="PROSITE" id="PS50171"/>
    </source>
</evidence>
<dbReference type="PANTHER" id="PTHR13173">
    <property type="entry name" value="WW DOMAIN BINDING PROTEIN 4"/>
    <property type="match status" value="1"/>
</dbReference>
<dbReference type="Pfam" id="PF17780">
    <property type="entry name" value="OCRE"/>
    <property type="match status" value="1"/>
</dbReference>
<evidence type="ECO:0000313" key="9">
    <source>
        <dbReference type="Proteomes" id="UP000593562"/>
    </source>
</evidence>
<feature type="region of interest" description="Disordered" evidence="6">
    <location>
        <begin position="235"/>
        <end position="254"/>
    </location>
</feature>
<feature type="region of interest" description="Disordered" evidence="6">
    <location>
        <begin position="30"/>
        <end position="58"/>
    </location>
</feature>
<feature type="compositionally biased region" description="Basic and acidic residues" evidence="6">
    <location>
        <begin position="235"/>
        <end position="247"/>
    </location>
</feature>
<dbReference type="InterPro" id="IPR040023">
    <property type="entry name" value="WBP4"/>
</dbReference>
<sequence>MTEYWVSQGNKWCDFCKIYISSNPSSIRNHELGQRHKDSVSNRLTSMRKEKAAKEKEEKEAVRALEQIEAKAKRSYQKDIAKIQEARESNAHAPDFLGDNEEDWQYDSSSGYHYNSGNGLYYDPNSGFYYSDAIGKWVTQEEAYASTVVLPDSRRKESTLKKPTSTSEASSVNAKKGPAGNGPAPGPVVAASLNPMRSVKGVPSSFAVNKRKRQDVKVKPKTISEEEKAALKAREAANKRVENREKPLLGLYKH</sequence>
<evidence type="ECO:0000256" key="3">
    <source>
        <dbReference type="ARBA" id="ARBA00022771"/>
    </source>
</evidence>
<dbReference type="InterPro" id="IPR036236">
    <property type="entry name" value="Znf_C2H2_sf"/>
</dbReference>
<dbReference type="Gene3D" id="3.30.160.60">
    <property type="entry name" value="Classic Zinc Finger"/>
    <property type="match status" value="1"/>
</dbReference>